<dbReference type="PANTHER" id="PTHR33098">
    <property type="entry name" value="COTTON FIBER (DUF761)"/>
    <property type="match status" value="1"/>
</dbReference>
<feature type="region of interest" description="Disordered" evidence="1">
    <location>
        <begin position="136"/>
        <end position="159"/>
    </location>
</feature>
<feature type="compositionally biased region" description="Basic and acidic residues" evidence="1">
    <location>
        <begin position="254"/>
        <end position="266"/>
    </location>
</feature>
<dbReference type="Proteomes" id="UP000796880">
    <property type="component" value="Unassembled WGS sequence"/>
</dbReference>
<gene>
    <name evidence="4" type="ORF">FNV43_RR07649</name>
</gene>
<feature type="transmembrane region" description="Helical" evidence="2">
    <location>
        <begin position="46"/>
        <end position="67"/>
    </location>
</feature>
<feature type="compositionally biased region" description="Acidic residues" evidence="1">
    <location>
        <begin position="137"/>
        <end position="155"/>
    </location>
</feature>
<name>A0A8K0HG58_9ROSA</name>
<dbReference type="Pfam" id="PF14364">
    <property type="entry name" value="DUF4408"/>
    <property type="match status" value="1"/>
</dbReference>
<feature type="region of interest" description="Disordered" evidence="1">
    <location>
        <begin position="237"/>
        <end position="293"/>
    </location>
</feature>
<keyword evidence="2" id="KW-1133">Transmembrane helix</keyword>
<dbReference type="InterPro" id="IPR025520">
    <property type="entry name" value="DUF4408"/>
</dbReference>
<evidence type="ECO:0000259" key="3">
    <source>
        <dbReference type="Pfam" id="PF14364"/>
    </source>
</evidence>
<dbReference type="Pfam" id="PF05553">
    <property type="entry name" value="DUF761"/>
    <property type="match status" value="1"/>
</dbReference>
<evidence type="ECO:0000256" key="2">
    <source>
        <dbReference type="SAM" id="Phobius"/>
    </source>
</evidence>
<reference evidence="4" key="1">
    <citation type="submission" date="2020-03" db="EMBL/GenBank/DDBJ databases">
        <title>A high-quality chromosome-level genome assembly of a woody plant with both climbing and erect habits, Rhamnella rubrinervis.</title>
        <authorList>
            <person name="Lu Z."/>
            <person name="Yang Y."/>
            <person name="Zhu X."/>
            <person name="Sun Y."/>
        </authorList>
    </citation>
    <scope>NUCLEOTIDE SEQUENCE</scope>
    <source>
        <strain evidence="4">BYM</strain>
        <tissue evidence="4">Leaf</tissue>
    </source>
</reference>
<protein>
    <recommendedName>
        <fullName evidence="3">DUF4408 domain-containing protein</fullName>
    </recommendedName>
</protein>
<comment type="caution">
    <text evidence="4">The sequence shown here is derived from an EMBL/GenBank/DDBJ whole genome shotgun (WGS) entry which is preliminary data.</text>
</comment>
<dbReference type="InterPro" id="IPR008480">
    <property type="entry name" value="DUF761_pln"/>
</dbReference>
<dbReference type="AlphaFoldDB" id="A0A8K0HG58"/>
<keyword evidence="2" id="KW-0472">Membrane</keyword>
<dbReference type="EMBL" id="VOIH02000003">
    <property type="protein sequence ID" value="KAF3451554.1"/>
    <property type="molecule type" value="Genomic_DNA"/>
</dbReference>
<dbReference type="OrthoDB" id="1933168at2759"/>
<accession>A0A8K0HG58</accession>
<sequence>MAWMVSLQILLISSGVVFIALAMKVSVPLVLEFIVYHLPHIWSSFLSWLSPPFLYFIINVIIITIAASSRFNHNRSDTMPSPPKVVSEDLSYDQQAKFGVLKQPEVVYELREEEPTEYEQSEEVTVAEVKTLVVDNGTEEAEAEDEDEDEDEEEYVISRSSWTPPIRSDSSEILLLAQKPLVSARLGHRKPVKSSPEGVRALRVTKPKRHETLENTWKMITEGRSVPLSRHMKKCDTWGNNGRHVDVGQLEPFPVKKSETFKERTNRPPPATGSPPKSRKLRKEPSLSQEDLNRRVEAFINKFNEEMRLQRQESLNRYKEMINSGSH</sequence>
<evidence type="ECO:0000313" key="4">
    <source>
        <dbReference type="EMBL" id="KAF3451554.1"/>
    </source>
</evidence>
<evidence type="ECO:0000313" key="5">
    <source>
        <dbReference type="Proteomes" id="UP000796880"/>
    </source>
</evidence>
<feature type="domain" description="DUF4408" evidence="3">
    <location>
        <begin position="39"/>
        <end position="71"/>
    </location>
</feature>
<dbReference type="PANTHER" id="PTHR33098:SF109">
    <property type="entry name" value="OS07G0563400 PROTEIN"/>
    <property type="match status" value="1"/>
</dbReference>
<proteinExistence type="predicted"/>
<keyword evidence="2" id="KW-0812">Transmembrane</keyword>
<organism evidence="4 5">
    <name type="scientific">Rhamnella rubrinervis</name>
    <dbReference type="NCBI Taxonomy" id="2594499"/>
    <lineage>
        <taxon>Eukaryota</taxon>
        <taxon>Viridiplantae</taxon>
        <taxon>Streptophyta</taxon>
        <taxon>Embryophyta</taxon>
        <taxon>Tracheophyta</taxon>
        <taxon>Spermatophyta</taxon>
        <taxon>Magnoliopsida</taxon>
        <taxon>eudicotyledons</taxon>
        <taxon>Gunneridae</taxon>
        <taxon>Pentapetalae</taxon>
        <taxon>rosids</taxon>
        <taxon>fabids</taxon>
        <taxon>Rosales</taxon>
        <taxon>Rhamnaceae</taxon>
        <taxon>rhamnoid group</taxon>
        <taxon>Rhamneae</taxon>
        <taxon>Rhamnella</taxon>
    </lineage>
</organism>
<keyword evidence="5" id="KW-1185">Reference proteome</keyword>
<evidence type="ECO:0000256" key="1">
    <source>
        <dbReference type="SAM" id="MobiDB-lite"/>
    </source>
</evidence>